<dbReference type="Proteomes" id="UP001206925">
    <property type="component" value="Unassembled WGS sequence"/>
</dbReference>
<reference evidence="4" key="1">
    <citation type="submission" date="2022-06" db="EMBL/GenBank/DDBJ databases">
        <title>Uncovering the hologenomic basis of an extraordinary plant invasion.</title>
        <authorList>
            <person name="Bieker V.C."/>
            <person name="Martin M.D."/>
            <person name="Gilbert T."/>
            <person name="Hodgins K."/>
            <person name="Battlay P."/>
            <person name="Petersen B."/>
            <person name="Wilson J."/>
        </authorList>
    </citation>
    <scope>NUCLEOTIDE SEQUENCE</scope>
    <source>
        <strain evidence="4">AA19_3_7</strain>
        <tissue evidence="4">Leaf</tissue>
    </source>
</reference>
<keyword evidence="5" id="KW-1185">Reference proteome</keyword>
<proteinExistence type="predicted"/>
<evidence type="ECO:0000256" key="2">
    <source>
        <dbReference type="ARBA" id="ARBA00023002"/>
    </source>
</evidence>
<dbReference type="Gene3D" id="3.30.465.10">
    <property type="match status" value="1"/>
</dbReference>
<sequence>MQLMLLKLNYVMQMLPQMVIGYTVIDSSKRHTEIHDDSVCFFSARQVVLANGSVIDMLRTLRIDNTGYDLKHLFIGSEAENEVFGLRSSVMLCRVELQCRQIKRGAMQSIKTERRERGAEHVIRKKRRKDPEVMVE</sequence>
<dbReference type="GO" id="GO:0005739">
    <property type="term" value="C:mitochondrion"/>
    <property type="evidence" value="ECO:0007669"/>
    <property type="project" value="TreeGrafter"/>
</dbReference>
<dbReference type="PANTHER" id="PTHR43716:SF1">
    <property type="entry name" value="D-2-HYDROXYGLUTARATE DEHYDROGENASE, MITOCHONDRIAL"/>
    <property type="match status" value="1"/>
</dbReference>
<feature type="region of interest" description="Disordered" evidence="3">
    <location>
        <begin position="111"/>
        <end position="136"/>
    </location>
</feature>
<dbReference type="InterPro" id="IPR036318">
    <property type="entry name" value="FAD-bd_PCMH-like_sf"/>
</dbReference>
<gene>
    <name evidence="4" type="ORF">M8C21_027294</name>
</gene>
<evidence type="ECO:0000313" key="4">
    <source>
        <dbReference type="EMBL" id="KAI7734525.1"/>
    </source>
</evidence>
<dbReference type="GO" id="GO:0050660">
    <property type="term" value="F:flavin adenine dinucleotide binding"/>
    <property type="evidence" value="ECO:0007669"/>
    <property type="project" value="InterPro"/>
</dbReference>
<dbReference type="InterPro" id="IPR016169">
    <property type="entry name" value="FAD-bd_PCMH_sub2"/>
</dbReference>
<feature type="compositionally biased region" description="Basic and acidic residues" evidence="3">
    <location>
        <begin position="111"/>
        <end position="122"/>
    </location>
</feature>
<feature type="non-terminal residue" evidence="4">
    <location>
        <position position="1"/>
    </location>
</feature>
<evidence type="ECO:0000256" key="3">
    <source>
        <dbReference type="SAM" id="MobiDB-lite"/>
    </source>
</evidence>
<dbReference type="InterPro" id="IPR051264">
    <property type="entry name" value="FAD-oxidored/transferase_4"/>
</dbReference>
<protein>
    <submittedName>
        <fullName evidence="4">Uncharacterized protein</fullName>
    </submittedName>
</protein>
<comment type="cofactor">
    <cofactor evidence="1">
        <name>FAD</name>
        <dbReference type="ChEBI" id="CHEBI:57692"/>
    </cofactor>
</comment>
<dbReference type="GO" id="GO:0016491">
    <property type="term" value="F:oxidoreductase activity"/>
    <property type="evidence" value="ECO:0007669"/>
    <property type="project" value="UniProtKB-KW"/>
</dbReference>
<dbReference type="PANTHER" id="PTHR43716">
    <property type="entry name" value="D-2-HYDROXYGLUTARATE DEHYDROGENASE, MITOCHONDRIAL"/>
    <property type="match status" value="1"/>
</dbReference>
<accession>A0AAD5C4B8</accession>
<organism evidence="4 5">
    <name type="scientific">Ambrosia artemisiifolia</name>
    <name type="common">Common ragweed</name>
    <dbReference type="NCBI Taxonomy" id="4212"/>
    <lineage>
        <taxon>Eukaryota</taxon>
        <taxon>Viridiplantae</taxon>
        <taxon>Streptophyta</taxon>
        <taxon>Embryophyta</taxon>
        <taxon>Tracheophyta</taxon>
        <taxon>Spermatophyta</taxon>
        <taxon>Magnoliopsida</taxon>
        <taxon>eudicotyledons</taxon>
        <taxon>Gunneridae</taxon>
        <taxon>Pentapetalae</taxon>
        <taxon>asterids</taxon>
        <taxon>campanulids</taxon>
        <taxon>Asterales</taxon>
        <taxon>Asteraceae</taxon>
        <taxon>Asteroideae</taxon>
        <taxon>Heliantheae alliance</taxon>
        <taxon>Heliantheae</taxon>
        <taxon>Ambrosia</taxon>
    </lineage>
</organism>
<name>A0AAD5C4B8_AMBAR</name>
<dbReference type="EMBL" id="JAMZMK010009695">
    <property type="protein sequence ID" value="KAI7734525.1"/>
    <property type="molecule type" value="Genomic_DNA"/>
</dbReference>
<dbReference type="AlphaFoldDB" id="A0AAD5C4B8"/>
<comment type="caution">
    <text evidence="4">The sequence shown here is derived from an EMBL/GenBank/DDBJ whole genome shotgun (WGS) entry which is preliminary data.</text>
</comment>
<evidence type="ECO:0000256" key="1">
    <source>
        <dbReference type="ARBA" id="ARBA00001974"/>
    </source>
</evidence>
<evidence type="ECO:0000313" key="5">
    <source>
        <dbReference type="Proteomes" id="UP001206925"/>
    </source>
</evidence>
<keyword evidence="2" id="KW-0560">Oxidoreductase</keyword>
<dbReference type="SUPFAM" id="SSF56176">
    <property type="entry name" value="FAD-binding/transporter-associated domain-like"/>
    <property type="match status" value="1"/>
</dbReference>